<organism evidence="1 2">
    <name type="scientific">Armillaria borealis</name>
    <dbReference type="NCBI Taxonomy" id="47425"/>
    <lineage>
        <taxon>Eukaryota</taxon>
        <taxon>Fungi</taxon>
        <taxon>Dikarya</taxon>
        <taxon>Basidiomycota</taxon>
        <taxon>Agaricomycotina</taxon>
        <taxon>Agaricomycetes</taxon>
        <taxon>Agaricomycetidae</taxon>
        <taxon>Agaricales</taxon>
        <taxon>Marasmiineae</taxon>
        <taxon>Physalacriaceae</taxon>
        <taxon>Armillaria</taxon>
    </lineage>
</organism>
<dbReference type="Proteomes" id="UP001175226">
    <property type="component" value="Unassembled WGS sequence"/>
</dbReference>
<name>A0AA39MTU0_9AGAR</name>
<evidence type="ECO:0000313" key="2">
    <source>
        <dbReference type="Proteomes" id="UP001175226"/>
    </source>
</evidence>
<reference evidence="1" key="1">
    <citation type="submission" date="2023-06" db="EMBL/GenBank/DDBJ databases">
        <authorList>
            <consortium name="Lawrence Berkeley National Laboratory"/>
            <person name="Ahrendt S."/>
            <person name="Sahu N."/>
            <person name="Indic B."/>
            <person name="Wong-Bajracharya J."/>
            <person name="Merenyi Z."/>
            <person name="Ke H.-M."/>
            <person name="Monk M."/>
            <person name="Kocsube S."/>
            <person name="Drula E."/>
            <person name="Lipzen A."/>
            <person name="Balint B."/>
            <person name="Henrissat B."/>
            <person name="Andreopoulos B."/>
            <person name="Martin F.M."/>
            <person name="Harder C.B."/>
            <person name="Rigling D."/>
            <person name="Ford K.L."/>
            <person name="Foster G.D."/>
            <person name="Pangilinan J."/>
            <person name="Papanicolaou A."/>
            <person name="Barry K."/>
            <person name="LaButti K."/>
            <person name="Viragh M."/>
            <person name="Koriabine M."/>
            <person name="Yan M."/>
            <person name="Riley R."/>
            <person name="Champramary S."/>
            <person name="Plett K.L."/>
            <person name="Tsai I.J."/>
            <person name="Slot J."/>
            <person name="Sipos G."/>
            <person name="Plett J."/>
            <person name="Nagy L.G."/>
            <person name="Grigoriev I.V."/>
        </authorList>
    </citation>
    <scope>NUCLEOTIDE SEQUENCE</scope>
    <source>
        <strain evidence="1">FPL87.14</strain>
    </source>
</reference>
<proteinExistence type="predicted"/>
<evidence type="ECO:0000313" key="1">
    <source>
        <dbReference type="EMBL" id="KAK0445580.1"/>
    </source>
</evidence>
<keyword evidence="2" id="KW-1185">Reference proteome</keyword>
<gene>
    <name evidence="1" type="ORF">EV421DRAFT_2034571</name>
</gene>
<sequence length="209" mass="22337">MSLTVSVPPVRGQCVEHTDYIFCLCSRFVPARNVDGVLPVLITSQAHLCACGHGVHAHADYVSPVVHHCPSTRCAAYAQQTLQTQDCICEAPLADHVAIVNPYRVPGALPYMPESFASVQNIGTPSNAGAASPSNNMNLVLYHPHPAPSPSHNLYPSETQLPVVTQADVGPYPHLNHTVDADAANGHFYDHSSVMYSATPDAWAGSDAY</sequence>
<dbReference type="AlphaFoldDB" id="A0AA39MTU0"/>
<accession>A0AA39MTU0</accession>
<comment type="caution">
    <text evidence="1">The sequence shown here is derived from an EMBL/GenBank/DDBJ whole genome shotgun (WGS) entry which is preliminary data.</text>
</comment>
<protein>
    <submittedName>
        <fullName evidence="1">Uncharacterized protein</fullName>
    </submittedName>
</protein>
<dbReference type="EMBL" id="JAUEPT010000016">
    <property type="protein sequence ID" value="KAK0445580.1"/>
    <property type="molecule type" value="Genomic_DNA"/>
</dbReference>